<keyword evidence="1" id="KW-0812">Transmembrane</keyword>
<dbReference type="SUPFAM" id="SSF49503">
    <property type="entry name" value="Cupredoxins"/>
    <property type="match status" value="1"/>
</dbReference>
<keyword evidence="3" id="KW-1185">Reference proteome</keyword>
<dbReference type="EMBL" id="BOMW01000015">
    <property type="protein sequence ID" value="GIF03976.1"/>
    <property type="molecule type" value="Genomic_DNA"/>
</dbReference>
<evidence type="ECO:0000313" key="2">
    <source>
        <dbReference type="EMBL" id="GIF03976.1"/>
    </source>
</evidence>
<name>A0A919N423_9ACTN</name>
<comment type="caution">
    <text evidence="2">The sequence shown here is derived from an EMBL/GenBank/DDBJ whole genome shotgun (WGS) entry which is preliminary data.</text>
</comment>
<sequence>MTVLVALVLLVAAAFLLVPAMVGVKFLMAATSLLSFSSLFASFMLLVSSASIATFLQLAVLALSRRRARAAVPPADLPALAAPAGVHAVALPADARAADAPADVRAFAAPAGVRGFAPPAGVSAFAPPAGGPQPAPAGLGKRSLRLVPFLLAALTLLPGCTQAPAAQAAAPAACGSEAPGQVAANAELRDGKASPAPHRVAVPLGSQVRLGISVDSAAQIHVHGYDLEYQVRPGQPMCIVFVASRAGLFDVEAHPDTLLLQLEVK</sequence>
<protein>
    <submittedName>
        <fullName evidence="2">Uncharacterized protein</fullName>
    </submittedName>
</protein>
<dbReference type="AlphaFoldDB" id="A0A919N423"/>
<accession>A0A919N423</accession>
<keyword evidence="1" id="KW-0472">Membrane</keyword>
<proteinExistence type="predicted"/>
<evidence type="ECO:0000313" key="3">
    <source>
        <dbReference type="Proteomes" id="UP000629619"/>
    </source>
</evidence>
<dbReference type="RefSeq" id="WP_203677682.1">
    <property type="nucleotide sequence ID" value="NZ_BOMW01000015.1"/>
</dbReference>
<dbReference type="InterPro" id="IPR008972">
    <property type="entry name" value="Cupredoxin"/>
</dbReference>
<reference evidence="2" key="1">
    <citation type="submission" date="2021-01" db="EMBL/GenBank/DDBJ databases">
        <title>Whole genome shotgun sequence of Actinoplanes siamensis NBRC 109076.</title>
        <authorList>
            <person name="Komaki H."/>
            <person name="Tamura T."/>
        </authorList>
    </citation>
    <scope>NUCLEOTIDE SEQUENCE</scope>
    <source>
        <strain evidence="2">NBRC 109076</strain>
    </source>
</reference>
<keyword evidence="1" id="KW-1133">Transmembrane helix</keyword>
<gene>
    <name evidence="2" type="ORF">Asi03nite_15140</name>
</gene>
<organism evidence="2 3">
    <name type="scientific">Actinoplanes siamensis</name>
    <dbReference type="NCBI Taxonomy" id="1223317"/>
    <lineage>
        <taxon>Bacteria</taxon>
        <taxon>Bacillati</taxon>
        <taxon>Actinomycetota</taxon>
        <taxon>Actinomycetes</taxon>
        <taxon>Micromonosporales</taxon>
        <taxon>Micromonosporaceae</taxon>
        <taxon>Actinoplanes</taxon>
    </lineage>
</organism>
<dbReference type="Proteomes" id="UP000629619">
    <property type="component" value="Unassembled WGS sequence"/>
</dbReference>
<evidence type="ECO:0000256" key="1">
    <source>
        <dbReference type="SAM" id="Phobius"/>
    </source>
</evidence>
<feature type="transmembrane region" description="Helical" evidence="1">
    <location>
        <begin position="39"/>
        <end position="63"/>
    </location>
</feature>